<dbReference type="GO" id="GO:0008519">
    <property type="term" value="F:ammonium channel activity"/>
    <property type="evidence" value="ECO:0007669"/>
    <property type="project" value="InterPro"/>
</dbReference>
<evidence type="ECO:0000256" key="3">
    <source>
        <dbReference type="ARBA" id="ARBA00022448"/>
    </source>
</evidence>
<feature type="domain" description="Ammonium transporter AmtB-like" evidence="10">
    <location>
        <begin position="47"/>
        <end position="446"/>
    </location>
</feature>
<comment type="similarity">
    <text evidence="2 8">Belongs to the ammonia transporter channel (TC 1.A.11.2) family.</text>
</comment>
<organism evidence="11 12">
    <name type="scientific">Devosia ginsengisoli</name>
    <dbReference type="NCBI Taxonomy" id="400770"/>
    <lineage>
        <taxon>Bacteria</taxon>
        <taxon>Pseudomonadati</taxon>
        <taxon>Pseudomonadota</taxon>
        <taxon>Alphaproteobacteria</taxon>
        <taxon>Hyphomicrobiales</taxon>
        <taxon>Devosiaceae</taxon>
        <taxon>Devosia</taxon>
    </lineage>
</organism>
<evidence type="ECO:0000313" key="11">
    <source>
        <dbReference type="EMBL" id="QDZ12459.1"/>
    </source>
</evidence>
<evidence type="ECO:0000256" key="5">
    <source>
        <dbReference type="ARBA" id="ARBA00022989"/>
    </source>
</evidence>
<dbReference type="InterPro" id="IPR029020">
    <property type="entry name" value="Ammonium/urea_transptr"/>
</dbReference>
<accession>A0A5B8LXA6</accession>
<comment type="subcellular location">
    <subcellularLocation>
        <location evidence="8">Cell membrane</location>
        <topology evidence="8">Multi-pass membrane protein</topology>
    </subcellularLocation>
    <subcellularLocation>
        <location evidence="1">Membrane</location>
        <topology evidence="1">Multi-pass membrane protein</topology>
    </subcellularLocation>
</comment>
<evidence type="ECO:0000256" key="9">
    <source>
        <dbReference type="SAM" id="SignalP"/>
    </source>
</evidence>
<feature type="transmembrane region" description="Helical" evidence="8">
    <location>
        <begin position="139"/>
        <end position="161"/>
    </location>
</feature>
<keyword evidence="6 8" id="KW-0472">Membrane</keyword>
<keyword evidence="4 8" id="KW-0812">Transmembrane</keyword>
<dbReference type="NCBIfam" id="TIGR00836">
    <property type="entry name" value="amt"/>
    <property type="match status" value="1"/>
</dbReference>
<dbReference type="KEGG" id="dea:FPZ08_17895"/>
<dbReference type="Gene3D" id="1.10.3430.10">
    <property type="entry name" value="Ammonium transporter AmtB like domains"/>
    <property type="match status" value="1"/>
</dbReference>
<dbReference type="InterPro" id="IPR024041">
    <property type="entry name" value="NH4_transpt_AmtB-like_dom"/>
</dbReference>
<keyword evidence="9" id="KW-0732">Signal</keyword>
<gene>
    <name evidence="11" type="ORF">FPZ08_17895</name>
</gene>
<dbReference type="EMBL" id="CP042304">
    <property type="protein sequence ID" value="QDZ12459.1"/>
    <property type="molecule type" value="Genomic_DNA"/>
</dbReference>
<dbReference type="InterPro" id="IPR018047">
    <property type="entry name" value="Ammonium_transpt_CS"/>
</dbReference>
<feature type="signal peptide" evidence="9">
    <location>
        <begin position="1"/>
        <end position="23"/>
    </location>
</feature>
<dbReference type="PANTHER" id="PTHR43029">
    <property type="entry name" value="AMMONIUM TRANSPORTER MEP2"/>
    <property type="match status" value="1"/>
</dbReference>
<evidence type="ECO:0000259" key="10">
    <source>
        <dbReference type="Pfam" id="PF00909"/>
    </source>
</evidence>
<evidence type="ECO:0000256" key="8">
    <source>
        <dbReference type="RuleBase" id="RU362002"/>
    </source>
</evidence>
<dbReference type="OrthoDB" id="9814202at2"/>
<evidence type="ECO:0000256" key="6">
    <source>
        <dbReference type="ARBA" id="ARBA00023136"/>
    </source>
</evidence>
<feature type="transmembrane region" description="Helical" evidence="8">
    <location>
        <begin position="356"/>
        <end position="375"/>
    </location>
</feature>
<dbReference type="AlphaFoldDB" id="A0A5B8LXA6"/>
<keyword evidence="5 8" id="KW-1133">Transmembrane helix</keyword>
<feature type="chain" id="PRO_5022930481" description="Ammonium transporter" evidence="9">
    <location>
        <begin position="24"/>
        <end position="447"/>
    </location>
</feature>
<dbReference type="PANTHER" id="PTHR43029:SF10">
    <property type="entry name" value="AMMONIUM TRANSPORTER MEP2"/>
    <property type="match status" value="1"/>
</dbReference>
<feature type="transmembrane region" description="Helical" evidence="8">
    <location>
        <begin position="240"/>
        <end position="257"/>
    </location>
</feature>
<dbReference type="Proteomes" id="UP000315364">
    <property type="component" value="Chromosome"/>
</dbReference>
<evidence type="ECO:0000256" key="2">
    <source>
        <dbReference type="ARBA" id="ARBA00005887"/>
    </source>
</evidence>
<feature type="transmembrane region" description="Helical" evidence="8">
    <location>
        <begin position="209"/>
        <end position="228"/>
    </location>
</feature>
<name>A0A5B8LXA6_9HYPH</name>
<keyword evidence="7 8" id="KW-0924">Ammonia transport</keyword>
<evidence type="ECO:0000256" key="4">
    <source>
        <dbReference type="ARBA" id="ARBA00022692"/>
    </source>
</evidence>
<feature type="transmembrane region" description="Helical" evidence="8">
    <location>
        <begin position="395"/>
        <end position="418"/>
    </location>
</feature>
<sequence length="447" mass="45766">MKTSKILGSAAFASLLLALPAFAQDAAAPAAEVVEEVVATIDTGDTAWMFVSTIIVILMTIPGLALFYGGLVRAKNILSVLTQVFGGFALIALLWVAYGYSLAFAGPTEGGLSAFIGDFSNFFLTATTPDSVSGTLPELVFICFQLTFACITSTLIIGGIAERMKFGAVMAFLAIWFTFSYLPIAHMVWSGAGLFFNMGALDFAGGTVVHINSGVAALVAAIVLGPRLGYMREPIAPHNLVFVFIGASLLWVGWFGFNAGSALAANGTAAQAFLNTITAPAAGAIAWALGEKITRGHASALGFFSGAVAGLVAITPAAGFSGTFGAIVLGAVAGFVCLWAVVTLKPMLKYDDSLDVFGIHGIGGIVGAIGTGIVADPSLGGFGAEGYSMGGQLVIQVLAVGVAIIWSAVVAFIAMLIVKAIFGGARVSESAETDGLDLSSHGERAYN</sequence>
<feature type="transmembrane region" description="Helical" evidence="8">
    <location>
        <begin position="80"/>
        <end position="98"/>
    </location>
</feature>
<dbReference type="RefSeq" id="WP_146291505.1">
    <property type="nucleotide sequence ID" value="NZ_CP042304.1"/>
</dbReference>
<feature type="transmembrane region" description="Helical" evidence="8">
    <location>
        <begin position="47"/>
        <end position="68"/>
    </location>
</feature>
<feature type="transmembrane region" description="Helical" evidence="8">
    <location>
        <begin position="269"/>
        <end position="289"/>
    </location>
</feature>
<keyword evidence="12" id="KW-1185">Reference proteome</keyword>
<protein>
    <recommendedName>
        <fullName evidence="8">Ammonium transporter</fullName>
    </recommendedName>
</protein>
<dbReference type="GO" id="GO:0005886">
    <property type="term" value="C:plasma membrane"/>
    <property type="evidence" value="ECO:0007669"/>
    <property type="project" value="UniProtKB-SubCell"/>
</dbReference>
<keyword evidence="3 8" id="KW-0813">Transport</keyword>
<feature type="transmembrane region" description="Helical" evidence="8">
    <location>
        <begin position="168"/>
        <end position="189"/>
    </location>
</feature>
<dbReference type="PROSITE" id="PS01219">
    <property type="entry name" value="AMMONIUM_TRANSP"/>
    <property type="match status" value="1"/>
</dbReference>
<proteinExistence type="inferred from homology"/>
<feature type="transmembrane region" description="Helical" evidence="8">
    <location>
        <begin position="324"/>
        <end position="344"/>
    </location>
</feature>
<dbReference type="Pfam" id="PF00909">
    <property type="entry name" value="Ammonium_transp"/>
    <property type="match status" value="1"/>
</dbReference>
<reference evidence="11 12" key="1">
    <citation type="submission" date="2019-07" db="EMBL/GenBank/DDBJ databases">
        <title>Full genome sequence of Devosia sp. Gsoil 520.</title>
        <authorList>
            <person name="Im W.-T."/>
        </authorList>
    </citation>
    <scope>NUCLEOTIDE SEQUENCE [LARGE SCALE GENOMIC DNA]</scope>
    <source>
        <strain evidence="11 12">Gsoil 520</strain>
    </source>
</reference>
<dbReference type="SUPFAM" id="SSF111352">
    <property type="entry name" value="Ammonium transporter"/>
    <property type="match status" value="1"/>
</dbReference>
<evidence type="ECO:0000256" key="7">
    <source>
        <dbReference type="ARBA" id="ARBA00023177"/>
    </source>
</evidence>
<feature type="transmembrane region" description="Helical" evidence="8">
    <location>
        <begin position="301"/>
        <end position="318"/>
    </location>
</feature>
<evidence type="ECO:0000313" key="12">
    <source>
        <dbReference type="Proteomes" id="UP000315364"/>
    </source>
</evidence>
<dbReference type="InterPro" id="IPR001905">
    <property type="entry name" value="Ammonium_transpt"/>
</dbReference>
<evidence type="ECO:0000256" key="1">
    <source>
        <dbReference type="ARBA" id="ARBA00004141"/>
    </source>
</evidence>